<dbReference type="InterPro" id="IPR051461">
    <property type="entry name" value="UPF0750_membrane"/>
</dbReference>
<proteinExistence type="predicted"/>
<evidence type="ECO:0000256" key="3">
    <source>
        <dbReference type="ARBA" id="ARBA00022692"/>
    </source>
</evidence>
<organism evidence="7 8">
    <name type="scientific">Rossellomorea vietnamensis</name>
    <dbReference type="NCBI Taxonomy" id="218284"/>
    <lineage>
        <taxon>Bacteria</taxon>
        <taxon>Bacillati</taxon>
        <taxon>Bacillota</taxon>
        <taxon>Bacilli</taxon>
        <taxon>Bacillales</taxon>
        <taxon>Bacillaceae</taxon>
        <taxon>Rossellomorea</taxon>
    </lineage>
</organism>
<feature type="transmembrane region" description="Helical" evidence="6">
    <location>
        <begin position="142"/>
        <end position="162"/>
    </location>
</feature>
<dbReference type="OrthoDB" id="2602718at2"/>
<evidence type="ECO:0000256" key="5">
    <source>
        <dbReference type="ARBA" id="ARBA00023136"/>
    </source>
</evidence>
<feature type="transmembrane region" description="Helical" evidence="6">
    <location>
        <begin position="98"/>
        <end position="121"/>
    </location>
</feature>
<dbReference type="AlphaFoldDB" id="A0A5D4NZJ4"/>
<dbReference type="RefSeq" id="WP_148938493.1">
    <property type="nucleotide sequence ID" value="NZ_VTEI01000002.1"/>
</dbReference>
<keyword evidence="5 6" id="KW-0472">Membrane</keyword>
<protein>
    <submittedName>
        <fullName evidence="7">YitT family protein</fullName>
    </submittedName>
</protein>
<gene>
    <name evidence="7" type="ORF">FZC78_04750</name>
</gene>
<evidence type="ECO:0000256" key="1">
    <source>
        <dbReference type="ARBA" id="ARBA00004651"/>
    </source>
</evidence>
<dbReference type="InterPro" id="IPR003740">
    <property type="entry name" value="YitT"/>
</dbReference>
<dbReference type="PANTHER" id="PTHR33545">
    <property type="entry name" value="UPF0750 MEMBRANE PROTEIN YITT-RELATED"/>
    <property type="match status" value="1"/>
</dbReference>
<evidence type="ECO:0000313" key="7">
    <source>
        <dbReference type="EMBL" id="TYS18816.1"/>
    </source>
</evidence>
<dbReference type="Pfam" id="PF02588">
    <property type="entry name" value="YitT_membrane"/>
    <property type="match status" value="1"/>
</dbReference>
<dbReference type="GO" id="GO:0005886">
    <property type="term" value="C:plasma membrane"/>
    <property type="evidence" value="ECO:0007669"/>
    <property type="project" value="UniProtKB-SubCell"/>
</dbReference>
<evidence type="ECO:0000313" key="8">
    <source>
        <dbReference type="Proteomes" id="UP000322267"/>
    </source>
</evidence>
<dbReference type="PANTHER" id="PTHR33545:SF5">
    <property type="entry name" value="UPF0750 MEMBRANE PROTEIN YITT"/>
    <property type="match status" value="1"/>
</dbReference>
<keyword evidence="2" id="KW-1003">Cell membrane</keyword>
<evidence type="ECO:0000256" key="6">
    <source>
        <dbReference type="SAM" id="Phobius"/>
    </source>
</evidence>
<evidence type="ECO:0000256" key="4">
    <source>
        <dbReference type="ARBA" id="ARBA00022989"/>
    </source>
</evidence>
<dbReference type="Proteomes" id="UP000322267">
    <property type="component" value="Unassembled WGS sequence"/>
</dbReference>
<name>A0A5D4NZJ4_9BACI</name>
<accession>A0A5D4NZJ4</accession>
<reference evidence="7 8" key="1">
    <citation type="submission" date="2019-08" db="EMBL/GenBank/DDBJ databases">
        <title>Bacillus genomes from the desert of Cuatro Cienegas, Coahuila.</title>
        <authorList>
            <person name="Olmedo-Alvarez G."/>
        </authorList>
    </citation>
    <scope>NUCLEOTIDE SEQUENCE [LARGE SCALE GENOMIC DNA]</scope>
    <source>
        <strain evidence="7 8">CH34_1T</strain>
    </source>
</reference>
<keyword evidence="3 6" id="KW-0812">Transmembrane</keyword>
<sequence>MILYKVYLQIALGSLLVAIGINAFFVPQHFMDGGMIGIGLISHYWLDLKPGLTIVILSIPLYVLAFFLDKNLFFKSIHGLWLSSLLIDVLQPISQNIYLIPILAALAGGVFVGVGIGLMLLAEAATGGTDLLAQIIGKSTGWNVGIIIFFIDTLVLLAGFSLIGAYSFLHSLLAVSTVGFFTALLTHTKKRKGFSFR</sequence>
<dbReference type="EMBL" id="VTEI01000002">
    <property type="protein sequence ID" value="TYS18816.1"/>
    <property type="molecule type" value="Genomic_DNA"/>
</dbReference>
<feature type="transmembrane region" description="Helical" evidence="6">
    <location>
        <begin position="168"/>
        <end position="187"/>
    </location>
</feature>
<comment type="caution">
    <text evidence="7">The sequence shown here is derived from an EMBL/GenBank/DDBJ whole genome shotgun (WGS) entry which is preliminary data.</text>
</comment>
<evidence type="ECO:0000256" key="2">
    <source>
        <dbReference type="ARBA" id="ARBA00022475"/>
    </source>
</evidence>
<feature type="transmembrane region" description="Helical" evidence="6">
    <location>
        <begin position="6"/>
        <end position="27"/>
    </location>
</feature>
<keyword evidence="4 6" id="KW-1133">Transmembrane helix</keyword>
<comment type="subcellular location">
    <subcellularLocation>
        <location evidence="1">Cell membrane</location>
        <topology evidence="1">Multi-pass membrane protein</topology>
    </subcellularLocation>
</comment>
<feature type="transmembrane region" description="Helical" evidence="6">
    <location>
        <begin position="48"/>
        <end position="68"/>
    </location>
</feature>